<proteinExistence type="predicted"/>
<evidence type="ECO:0000313" key="3">
    <source>
        <dbReference type="Proteomes" id="UP000675781"/>
    </source>
</evidence>
<dbReference type="AlphaFoldDB" id="A0A941EJH2"/>
<dbReference type="GO" id="GO:0008703">
    <property type="term" value="F:5-amino-6-(5-phosphoribosylamino)uracil reductase activity"/>
    <property type="evidence" value="ECO:0007669"/>
    <property type="project" value="InterPro"/>
</dbReference>
<dbReference type="Proteomes" id="UP000675781">
    <property type="component" value="Unassembled WGS sequence"/>
</dbReference>
<dbReference type="InterPro" id="IPR002734">
    <property type="entry name" value="RibDG_C"/>
</dbReference>
<gene>
    <name evidence="2" type="ORF">KDL01_01770</name>
</gene>
<protein>
    <submittedName>
        <fullName evidence="2">Dihydrofolate reductase family protein</fullName>
    </submittedName>
</protein>
<feature type="domain" description="Bacterial bifunctional deaminase-reductase C-terminal" evidence="1">
    <location>
        <begin position="3"/>
        <end position="173"/>
    </location>
</feature>
<dbReference type="InterPro" id="IPR024072">
    <property type="entry name" value="DHFR-like_dom_sf"/>
</dbReference>
<name>A0A941EJH2_9ACTN</name>
<dbReference type="Gene3D" id="3.40.430.10">
    <property type="entry name" value="Dihydrofolate Reductase, subunit A"/>
    <property type="match status" value="1"/>
</dbReference>
<dbReference type="Pfam" id="PF01872">
    <property type="entry name" value="RibD_C"/>
    <property type="match status" value="1"/>
</dbReference>
<dbReference type="SUPFAM" id="SSF53597">
    <property type="entry name" value="Dihydrofolate reductase-like"/>
    <property type="match status" value="1"/>
</dbReference>
<dbReference type="RefSeq" id="WP_212526505.1">
    <property type="nucleotide sequence ID" value="NZ_JAGSOG010000004.1"/>
</dbReference>
<keyword evidence="3" id="KW-1185">Reference proteome</keyword>
<accession>A0A941EJH2</accession>
<evidence type="ECO:0000259" key="1">
    <source>
        <dbReference type="Pfam" id="PF01872"/>
    </source>
</evidence>
<dbReference type="EMBL" id="JAGSOG010000004">
    <property type="protein sequence ID" value="MBR7831968.1"/>
    <property type="molecule type" value="Genomic_DNA"/>
</dbReference>
<dbReference type="GO" id="GO:0009231">
    <property type="term" value="P:riboflavin biosynthetic process"/>
    <property type="evidence" value="ECO:0007669"/>
    <property type="project" value="InterPro"/>
</dbReference>
<reference evidence="2" key="1">
    <citation type="submission" date="2021-04" db="EMBL/GenBank/DDBJ databases">
        <title>Genome based classification of Actinospica acidithermotolerans sp. nov., an actinobacterium isolated from an Indonesian hot spring.</title>
        <authorList>
            <person name="Kusuma A.B."/>
            <person name="Putra K.E."/>
            <person name="Nafisah S."/>
            <person name="Loh J."/>
            <person name="Nouioui I."/>
            <person name="Goodfellow M."/>
        </authorList>
    </citation>
    <scope>NUCLEOTIDE SEQUENCE</scope>
    <source>
        <strain evidence="2">CSCA 57</strain>
    </source>
</reference>
<evidence type="ECO:0000313" key="2">
    <source>
        <dbReference type="EMBL" id="MBR7831968.1"/>
    </source>
</evidence>
<organism evidence="2 3">
    <name type="scientific">Actinospica durhamensis</name>
    <dbReference type="NCBI Taxonomy" id="1508375"/>
    <lineage>
        <taxon>Bacteria</taxon>
        <taxon>Bacillati</taxon>
        <taxon>Actinomycetota</taxon>
        <taxon>Actinomycetes</taxon>
        <taxon>Catenulisporales</taxon>
        <taxon>Actinospicaceae</taxon>
        <taxon>Actinospica</taxon>
    </lineage>
</organism>
<sequence length="182" mass="19901">MGKVILHSAVTVNGAYEAPTPEDWLELDGDSRDASLDQLTIADAMLLGRKTYEGLAAVWPKLVDVPGMETFAARINAMPKYVGSRTLSGPLEWNATLIEGDLTESVAKIKENSTLWVSGCGEFAQALAQRGLIDEYWFGVHPSLWPAGPRFFDGFGPLRLELVSATPYKSGVVTLRYRPRTA</sequence>
<comment type="caution">
    <text evidence="2">The sequence shown here is derived from an EMBL/GenBank/DDBJ whole genome shotgun (WGS) entry which is preliminary data.</text>
</comment>